<organism evidence="2 3">
    <name type="scientific">Obba rivulosa</name>
    <dbReference type="NCBI Taxonomy" id="1052685"/>
    <lineage>
        <taxon>Eukaryota</taxon>
        <taxon>Fungi</taxon>
        <taxon>Dikarya</taxon>
        <taxon>Basidiomycota</taxon>
        <taxon>Agaricomycotina</taxon>
        <taxon>Agaricomycetes</taxon>
        <taxon>Polyporales</taxon>
        <taxon>Gelatoporiaceae</taxon>
        <taxon>Obba</taxon>
    </lineage>
</organism>
<accession>A0A8E2APC8</accession>
<feature type="region of interest" description="Disordered" evidence="1">
    <location>
        <begin position="1"/>
        <end position="24"/>
    </location>
</feature>
<feature type="compositionally biased region" description="Acidic residues" evidence="1">
    <location>
        <begin position="130"/>
        <end position="139"/>
    </location>
</feature>
<sequence length="490" mass="51241">MPSKSAASSPALSRPPTHNTLAAPQRARLLRSARKLGDVLGTPPCFDLKLDLDPQPGTLHPYSHPALPVASTSTLSLSTSSSTSKDAQREHRVRVPAHRRHGSLFTTPVSSNFPCQSWVKSAARRHLNDNESDCSDSDAESARTTHSGLFLRPSSPASSATSAASFSTRASSPASSGVKLPSLSETPLRRTPHLAGQTPPNPSTSTPKPKAKSKPKPLPAPLVLRLHAVPARAHPSLPVISPPSAALSPTPSQWTPIFPLTPSSAASSSSLSLASASLSSVASPESPLTPSPLTPSPRDAGRAPPSPISPISGSESEPPTPTTAHARALQARRRRMAKLARTFGTHVPPELVGPAPSPISRTRYSPPPPRANATSRAVPAPAASPMPWSATPRPVRVPAGGSRSRTGSWVVTEREVRVELPRRAGLEHSRDAPREAAGSAGVAPPAPEGRTRMRVVAGGGRGGSGAWAMRNGEWNHDIGEVQSRLRALRA</sequence>
<name>A0A8E2APC8_9APHY</name>
<reference evidence="2 3" key="1">
    <citation type="submission" date="2016-07" db="EMBL/GenBank/DDBJ databases">
        <title>Draft genome of the white-rot fungus Obba rivulosa 3A-2.</title>
        <authorList>
            <consortium name="DOE Joint Genome Institute"/>
            <person name="Miettinen O."/>
            <person name="Riley R."/>
            <person name="Acob R."/>
            <person name="Barry K."/>
            <person name="Cullen D."/>
            <person name="De Vries R."/>
            <person name="Hainaut M."/>
            <person name="Hatakka A."/>
            <person name="Henrissat B."/>
            <person name="Hilden K."/>
            <person name="Kuo R."/>
            <person name="Labutti K."/>
            <person name="Lipzen A."/>
            <person name="Makela M.R."/>
            <person name="Sandor L."/>
            <person name="Spatafora J.W."/>
            <person name="Grigoriev I.V."/>
            <person name="Hibbett D.S."/>
        </authorList>
    </citation>
    <scope>NUCLEOTIDE SEQUENCE [LARGE SCALE GENOMIC DNA]</scope>
    <source>
        <strain evidence="2 3">3A-2</strain>
    </source>
</reference>
<feature type="compositionally biased region" description="Low complexity" evidence="1">
    <location>
        <begin position="371"/>
        <end position="392"/>
    </location>
</feature>
<feature type="region of interest" description="Disordered" evidence="1">
    <location>
        <begin position="281"/>
        <end position="409"/>
    </location>
</feature>
<feature type="compositionally biased region" description="Low complexity" evidence="1">
    <location>
        <begin position="309"/>
        <end position="329"/>
    </location>
</feature>
<dbReference type="OrthoDB" id="3215907at2759"/>
<evidence type="ECO:0000313" key="3">
    <source>
        <dbReference type="Proteomes" id="UP000250043"/>
    </source>
</evidence>
<dbReference type="Proteomes" id="UP000250043">
    <property type="component" value="Unassembled WGS sequence"/>
</dbReference>
<proteinExistence type="predicted"/>
<dbReference type="AlphaFoldDB" id="A0A8E2APC8"/>
<feature type="region of interest" description="Disordered" evidence="1">
    <location>
        <begin position="57"/>
        <end position="95"/>
    </location>
</feature>
<feature type="compositionally biased region" description="Low complexity" evidence="1">
    <location>
        <begin position="1"/>
        <end position="16"/>
    </location>
</feature>
<evidence type="ECO:0000256" key="1">
    <source>
        <dbReference type="SAM" id="MobiDB-lite"/>
    </source>
</evidence>
<feature type="region of interest" description="Disordered" evidence="1">
    <location>
        <begin position="421"/>
        <end position="473"/>
    </location>
</feature>
<keyword evidence="3" id="KW-1185">Reference proteome</keyword>
<gene>
    <name evidence="2" type="ORF">OBBRIDRAFT_807464</name>
</gene>
<feature type="compositionally biased region" description="Low complexity" evidence="1">
    <location>
        <begin position="71"/>
        <end position="84"/>
    </location>
</feature>
<feature type="compositionally biased region" description="Low complexity" evidence="1">
    <location>
        <begin position="152"/>
        <end position="176"/>
    </location>
</feature>
<feature type="compositionally biased region" description="Basic and acidic residues" evidence="1">
    <location>
        <begin position="421"/>
        <end position="434"/>
    </location>
</feature>
<feature type="region of interest" description="Disordered" evidence="1">
    <location>
        <begin position="128"/>
        <end position="218"/>
    </location>
</feature>
<dbReference type="EMBL" id="KV722579">
    <property type="protein sequence ID" value="OCH85514.1"/>
    <property type="molecule type" value="Genomic_DNA"/>
</dbReference>
<protein>
    <submittedName>
        <fullName evidence="2">Uncharacterized protein</fullName>
    </submittedName>
</protein>
<evidence type="ECO:0000313" key="2">
    <source>
        <dbReference type="EMBL" id="OCH85514.1"/>
    </source>
</evidence>